<dbReference type="SUPFAM" id="SSF53720">
    <property type="entry name" value="ALDH-like"/>
    <property type="match status" value="1"/>
</dbReference>
<dbReference type="InterPro" id="IPR016163">
    <property type="entry name" value="Ald_DH_C"/>
</dbReference>
<evidence type="ECO:0000259" key="8">
    <source>
        <dbReference type="Pfam" id="PF00171"/>
    </source>
</evidence>
<comment type="function">
    <text evidence="7">Catalyzes the NADPH-dependent reduction of L-glutamate 5-phosphate into L-glutamate 5-semialdehyde and phosphate. The product spontaneously undergoes cyclization to form 1-pyrroline-5-carboxylate.</text>
</comment>
<dbReference type="GO" id="GO:0050661">
    <property type="term" value="F:NADP binding"/>
    <property type="evidence" value="ECO:0007669"/>
    <property type="project" value="InterPro"/>
</dbReference>
<protein>
    <recommendedName>
        <fullName evidence="7">Gamma-glutamyl phosphate reductase</fullName>
        <shortName evidence="7">GPR</shortName>
        <ecNumber evidence="7">1.2.1.41</ecNumber>
    </recommendedName>
    <alternativeName>
        <fullName evidence="7">Glutamate-5-semialdehyde dehydrogenase</fullName>
    </alternativeName>
    <alternativeName>
        <fullName evidence="7">Glutamyl-gamma-semialdehyde dehydrogenase</fullName>
        <shortName evidence="7">GSA dehydrogenase</shortName>
    </alternativeName>
</protein>
<dbReference type="Pfam" id="PF00171">
    <property type="entry name" value="Aldedh"/>
    <property type="match status" value="2"/>
</dbReference>
<keyword evidence="7" id="KW-0963">Cytoplasm</keyword>
<dbReference type="OrthoDB" id="9809970at2"/>
<evidence type="ECO:0000313" key="9">
    <source>
        <dbReference type="EMBL" id="KYG73823.1"/>
    </source>
</evidence>
<sequence>MNLLSTDIKNKVLDKVIELLDARRSEIIEANQKDLDDFNKEDRAMYDRLVVNDKKVDGMIQAVKEVRNQDDPVGKVISEINKDDGLKIVNKTAPFGTIMIIYESRPDVTVEAAVLAFKANNKILLKGGKEAINSNEVLVDVWHQALKENDITTDYVKLLKLQRAETQEFLKNPTEQIDLIVPRGGERLIQFVKENASCPVLVSGRGNNFIYVDHSANWEQAIKVILNAKTNKISACNALDKILLDKRLPDLDKKLLHLQKALHEFEVELLVDKQVKEILSDEAEIENEDTWYEEFLALKACVALVGDEVEAIEKINKYSGGHSSAIMTTDLSKAETFMEQVDSGAVYHNASTRFTDGGAMGVGAELAISTDKLHHRGPLGLEQLVTNKYYVYGQGHVRV</sequence>
<reference evidence="9 10" key="1">
    <citation type="submission" date="2016-01" db="EMBL/GenBank/DDBJ databases">
        <title>Genome sequencing of Roseivirga spongicola UST030701-084.</title>
        <authorList>
            <person name="Selvaratnam C."/>
            <person name="Thevarajoo S."/>
            <person name="Goh K.M."/>
            <person name="Ee R."/>
            <person name="Chan K.-G."/>
            <person name="Chong C.S."/>
        </authorList>
    </citation>
    <scope>NUCLEOTIDE SEQUENCE [LARGE SCALE GENOMIC DNA]</scope>
    <source>
        <strain evidence="9 10">UST030701-084</strain>
    </source>
</reference>
<dbReference type="AlphaFoldDB" id="A0A150X552"/>
<dbReference type="Proteomes" id="UP000075606">
    <property type="component" value="Unassembled WGS sequence"/>
</dbReference>
<keyword evidence="4 7" id="KW-0521">NADP</keyword>
<dbReference type="Gene3D" id="3.40.309.10">
    <property type="entry name" value="Aldehyde Dehydrogenase, Chain A, domain 2"/>
    <property type="match status" value="1"/>
</dbReference>
<dbReference type="PANTHER" id="PTHR11063:SF8">
    <property type="entry name" value="DELTA-1-PYRROLINE-5-CARBOXYLATE SYNTHASE"/>
    <property type="match status" value="1"/>
</dbReference>
<feature type="domain" description="Aldehyde dehydrogenase" evidence="8">
    <location>
        <begin position="300"/>
        <end position="356"/>
    </location>
</feature>
<evidence type="ECO:0000256" key="7">
    <source>
        <dbReference type="HAMAP-Rule" id="MF_00412"/>
    </source>
</evidence>
<dbReference type="HAMAP" id="MF_00412">
    <property type="entry name" value="ProA"/>
    <property type="match status" value="1"/>
</dbReference>
<comment type="pathway">
    <text evidence="1 7">Amino-acid biosynthesis; L-proline biosynthesis; L-glutamate 5-semialdehyde from L-glutamate: step 2/2.</text>
</comment>
<dbReference type="GO" id="GO:0055129">
    <property type="term" value="P:L-proline biosynthetic process"/>
    <property type="evidence" value="ECO:0007669"/>
    <property type="project" value="UniProtKB-UniRule"/>
</dbReference>
<evidence type="ECO:0000256" key="4">
    <source>
        <dbReference type="ARBA" id="ARBA00022857"/>
    </source>
</evidence>
<dbReference type="GO" id="GO:0004350">
    <property type="term" value="F:glutamate-5-semialdehyde dehydrogenase activity"/>
    <property type="evidence" value="ECO:0007669"/>
    <property type="project" value="UniProtKB-UniRule"/>
</dbReference>
<dbReference type="UniPathway" id="UPA00098">
    <property type="reaction ID" value="UER00360"/>
</dbReference>
<dbReference type="PIRSF" id="PIRSF000151">
    <property type="entry name" value="GPR"/>
    <property type="match status" value="1"/>
</dbReference>
<comment type="caution">
    <text evidence="9">The sequence shown here is derived from an EMBL/GenBank/DDBJ whole genome shotgun (WGS) entry which is preliminary data.</text>
</comment>
<keyword evidence="3 7" id="KW-0641">Proline biosynthesis</keyword>
<dbReference type="EC" id="1.2.1.41" evidence="7"/>
<evidence type="ECO:0000256" key="5">
    <source>
        <dbReference type="ARBA" id="ARBA00023002"/>
    </source>
</evidence>
<dbReference type="InterPro" id="IPR016161">
    <property type="entry name" value="Ald_DH/histidinol_DH"/>
</dbReference>
<accession>A0A150X552</accession>
<dbReference type="Gene3D" id="3.40.605.10">
    <property type="entry name" value="Aldehyde Dehydrogenase, Chain A, domain 1"/>
    <property type="match status" value="1"/>
</dbReference>
<dbReference type="InterPro" id="IPR015590">
    <property type="entry name" value="Aldehyde_DH_dom"/>
</dbReference>
<dbReference type="InterPro" id="IPR012134">
    <property type="entry name" value="Glu-5-SA_DH"/>
</dbReference>
<dbReference type="EMBL" id="LRPC01000028">
    <property type="protein sequence ID" value="KYG73823.1"/>
    <property type="molecule type" value="Genomic_DNA"/>
</dbReference>
<proteinExistence type="inferred from homology"/>
<dbReference type="CDD" id="cd07079">
    <property type="entry name" value="ALDH_F18-19_ProA-GPR"/>
    <property type="match status" value="1"/>
</dbReference>
<feature type="domain" description="Aldehyde dehydrogenase" evidence="8">
    <location>
        <begin position="8"/>
        <end position="248"/>
    </location>
</feature>
<dbReference type="PANTHER" id="PTHR11063">
    <property type="entry name" value="GLUTAMATE SEMIALDEHYDE DEHYDROGENASE"/>
    <property type="match status" value="1"/>
</dbReference>
<dbReference type="STRING" id="333140.AWW68_14215"/>
<comment type="catalytic activity">
    <reaction evidence="6 7">
        <text>L-glutamate 5-semialdehyde + phosphate + NADP(+) = L-glutamyl 5-phosphate + NADPH + H(+)</text>
        <dbReference type="Rhea" id="RHEA:19541"/>
        <dbReference type="ChEBI" id="CHEBI:15378"/>
        <dbReference type="ChEBI" id="CHEBI:43474"/>
        <dbReference type="ChEBI" id="CHEBI:57783"/>
        <dbReference type="ChEBI" id="CHEBI:58066"/>
        <dbReference type="ChEBI" id="CHEBI:58274"/>
        <dbReference type="ChEBI" id="CHEBI:58349"/>
        <dbReference type="EC" id="1.2.1.41"/>
    </reaction>
</comment>
<evidence type="ECO:0000256" key="3">
    <source>
        <dbReference type="ARBA" id="ARBA00022650"/>
    </source>
</evidence>
<evidence type="ECO:0000256" key="1">
    <source>
        <dbReference type="ARBA" id="ARBA00004985"/>
    </source>
</evidence>
<name>A0A150X552_9BACT</name>
<dbReference type="NCBIfam" id="TIGR00407">
    <property type="entry name" value="proA"/>
    <property type="match status" value="1"/>
</dbReference>
<organism evidence="9 10">
    <name type="scientific">Roseivirga spongicola</name>
    <dbReference type="NCBI Taxonomy" id="333140"/>
    <lineage>
        <taxon>Bacteria</taxon>
        <taxon>Pseudomonadati</taxon>
        <taxon>Bacteroidota</taxon>
        <taxon>Cytophagia</taxon>
        <taxon>Cytophagales</taxon>
        <taxon>Roseivirgaceae</taxon>
        <taxon>Roseivirga</taxon>
    </lineage>
</organism>
<keyword evidence="10" id="KW-1185">Reference proteome</keyword>
<dbReference type="InterPro" id="IPR000965">
    <property type="entry name" value="GPR_dom"/>
</dbReference>
<comment type="similarity">
    <text evidence="7">Belongs to the gamma-glutamyl phosphate reductase family.</text>
</comment>
<dbReference type="RefSeq" id="WP_068222744.1">
    <property type="nucleotide sequence ID" value="NZ_LRPC01000028.1"/>
</dbReference>
<comment type="subcellular location">
    <subcellularLocation>
        <location evidence="7">Cytoplasm</location>
    </subcellularLocation>
</comment>
<keyword evidence="5 7" id="KW-0560">Oxidoreductase</keyword>
<evidence type="ECO:0000256" key="2">
    <source>
        <dbReference type="ARBA" id="ARBA00022605"/>
    </source>
</evidence>
<keyword evidence="2 7" id="KW-0028">Amino-acid biosynthesis</keyword>
<dbReference type="NCBIfam" id="NF001221">
    <property type="entry name" value="PRK00197.1"/>
    <property type="match status" value="1"/>
</dbReference>
<evidence type="ECO:0000313" key="10">
    <source>
        <dbReference type="Proteomes" id="UP000075606"/>
    </source>
</evidence>
<dbReference type="GO" id="GO:0005737">
    <property type="term" value="C:cytoplasm"/>
    <property type="evidence" value="ECO:0007669"/>
    <property type="project" value="UniProtKB-SubCell"/>
</dbReference>
<gene>
    <name evidence="7" type="primary">proA</name>
    <name evidence="9" type="ORF">AWW68_14215</name>
</gene>
<evidence type="ECO:0000256" key="6">
    <source>
        <dbReference type="ARBA" id="ARBA00049024"/>
    </source>
</evidence>
<dbReference type="InterPro" id="IPR016162">
    <property type="entry name" value="Ald_DH_N"/>
</dbReference>